<accession>A0A1V8NRH7</accession>
<name>A0A1V8NRH7_CITBR</name>
<dbReference type="Pfam" id="PF06864">
    <property type="entry name" value="PAP_PilO"/>
    <property type="match status" value="1"/>
</dbReference>
<keyword evidence="2" id="KW-0472">Membrane</keyword>
<evidence type="ECO:0008006" key="5">
    <source>
        <dbReference type="Google" id="ProtNLM"/>
    </source>
</evidence>
<reference evidence="3 4" key="1">
    <citation type="submission" date="2017-03" db="EMBL/GenBank/DDBJ databases">
        <authorList>
            <person name="Afonso C.L."/>
            <person name="Miller P.J."/>
            <person name="Scott M.A."/>
            <person name="Spackman E."/>
            <person name="Goraichik I."/>
            <person name="Dimitrov K.M."/>
            <person name="Suarez D.L."/>
            <person name="Swayne D.E."/>
        </authorList>
    </citation>
    <scope>NUCLEOTIDE SEQUENCE [LARGE SCALE GENOMIC DNA]</scope>
    <source>
        <strain evidence="3 4">ATCC 51113</strain>
    </source>
</reference>
<evidence type="ECO:0000256" key="2">
    <source>
        <dbReference type="SAM" id="Phobius"/>
    </source>
</evidence>
<feature type="transmembrane region" description="Helical" evidence="2">
    <location>
        <begin position="189"/>
        <end position="211"/>
    </location>
</feature>
<dbReference type="RefSeq" id="WP_080861261.1">
    <property type="nucleotide sequence ID" value="NZ_CP077405.1"/>
</dbReference>
<dbReference type="InterPro" id="IPR009663">
    <property type="entry name" value="PAP_PilO"/>
</dbReference>
<sequence length="431" mass="46499">MTDVTADTVVVVTAGRRQWAAGLRWEALSRTPARKGTRQRTAVKKQKRTTAGRPRRDGTVLTLTVRPGRQGDRVTANGRMTSRPRGPVYSLAAAFSRVSGDNAYGVYRLDASRYVFLATVNGLPSVMADVTGTAEEAGQALQRFLAFNTAPEGDWTVTSPADDPLSWEALTVSAGKRVLKASRLKPVRAGITPLPVVAGLALLGAAVFWLWPDGDDDLPPVLADVIPVATPPEPVYLPHPWKEMMPVQAFLSRCKAWRETVPVALDGWQLARGECSADGLLLVYSRQPGGTAAGFSRRAQVVFHRRPVINLAAGGGEGTVHLPWTPAPGMDEPVPPVAVQLMLVVSWYQAHQATLTLTAVNEEPGVPGDDGTPAPLQDWQEYTFTLTDRRVPEMLAGPADGRGIRISKVTFTLSGEGQQYETEGHIYAGKK</sequence>
<dbReference type="Proteomes" id="UP000192573">
    <property type="component" value="Unassembled WGS sequence"/>
</dbReference>
<evidence type="ECO:0000313" key="4">
    <source>
        <dbReference type="Proteomes" id="UP000192573"/>
    </source>
</evidence>
<protein>
    <recommendedName>
        <fullName evidence="5">Type 4b pilus protein PilO2</fullName>
    </recommendedName>
</protein>
<gene>
    <name evidence="3" type="ORF">BZK42_27070</name>
</gene>
<proteinExistence type="predicted"/>
<organism evidence="3 4">
    <name type="scientific">Citrobacter braakii</name>
    <dbReference type="NCBI Taxonomy" id="57706"/>
    <lineage>
        <taxon>Bacteria</taxon>
        <taxon>Pseudomonadati</taxon>
        <taxon>Pseudomonadota</taxon>
        <taxon>Gammaproteobacteria</taxon>
        <taxon>Enterobacterales</taxon>
        <taxon>Enterobacteriaceae</taxon>
        <taxon>Citrobacter</taxon>
        <taxon>Citrobacter freundii complex</taxon>
    </lineage>
</organism>
<feature type="compositionally biased region" description="Basic residues" evidence="1">
    <location>
        <begin position="32"/>
        <end position="50"/>
    </location>
</feature>
<keyword evidence="2" id="KW-1133">Transmembrane helix</keyword>
<evidence type="ECO:0000256" key="1">
    <source>
        <dbReference type="SAM" id="MobiDB-lite"/>
    </source>
</evidence>
<feature type="region of interest" description="Disordered" evidence="1">
    <location>
        <begin position="32"/>
        <end position="56"/>
    </location>
</feature>
<dbReference type="AlphaFoldDB" id="A0A1V8NRH7"/>
<dbReference type="EMBL" id="NAEW01000039">
    <property type="protein sequence ID" value="OQM39013.1"/>
    <property type="molecule type" value="Genomic_DNA"/>
</dbReference>
<evidence type="ECO:0000313" key="3">
    <source>
        <dbReference type="EMBL" id="OQM39013.1"/>
    </source>
</evidence>
<comment type="caution">
    <text evidence="3">The sequence shown here is derived from an EMBL/GenBank/DDBJ whole genome shotgun (WGS) entry which is preliminary data.</text>
</comment>
<keyword evidence="2" id="KW-0812">Transmembrane</keyword>